<accession>A0A1V4BW49</accession>
<reference evidence="1 2" key="1">
    <citation type="submission" date="2017-02" db="EMBL/GenBank/DDBJ databases">
        <title>Genome sequence of Microcystis aeruginosa KW.</title>
        <authorList>
            <person name="Oh H.-M."/>
            <person name="Ahn C.-Y."/>
            <person name="Jeong H."/>
            <person name="Srivastava A."/>
            <person name="Lee H.-G."/>
            <person name="Kang S.-R."/>
        </authorList>
    </citation>
    <scope>NUCLEOTIDE SEQUENCE [LARGE SCALE GENOMIC DNA]</scope>
    <source>
        <strain evidence="1 2">KW</strain>
    </source>
</reference>
<gene>
    <name evidence="1" type="ORF">B1L04_05290</name>
</gene>
<comment type="caution">
    <text evidence="1">The sequence shown here is derived from an EMBL/GenBank/DDBJ whole genome shotgun (WGS) entry which is preliminary data.</text>
</comment>
<evidence type="ECO:0000313" key="2">
    <source>
        <dbReference type="Proteomes" id="UP000189835"/>
    </source>
</evidence>
<protein>
    <submittedName>
        <fullName evidence="1">Uncharacterized protein</fullName>
    </submittedName>
</protein>
<dbReference type="Proteomes" id="UP000189835">
    <property type="component" value="Unassembled WGS sequence"/>
</dbReference>
<sequence>MKGFESDIILSRQFNTGFPIVSNICLKKILLSECVQFIAKQSLKSYSSYLHDEVRGFRFGESASNAKSGYTSSLTLNSNRVGLEIRATMRR</sequence>
<evidence type="ECO:0000313" key="1">
    <source>
        <dbReference type="EMBL" id="OPF18854.1"/>
    </source>
</evidence>
<dbReference type="EMBL" id="MVGR01000003">
    <property type="protein sequence ID" value="OPF18854.1"/>
    <property type="molecule type" value="Genomic_DNA"/>
</dbReference>
<dbReference type="AlphaFoldDB" id="A0A1V4BW49"/>
<name>A0A1V4BW49_MICAE</name>
<organism evidence="1 2">
    <name type="scientific">Microcystis aeruginosa KW</name>
    <dbReference type="NCBI Taxonomy" id="1960155"/>
    <lineage>
        <taxon>Bacteria</taxon>
        <taxon>Bacillati</taxon>
        <taxon>Cyanobacteriota</taxon>
        <taxon>Cyanophyceae</taxon>
        <taxon>Oscillatoriophycideae</taxon>
        <taxon>Chroococcales</taxon>
        <taxon>Microcystaceae</taxon>
        <taxon>Microcystis</taxon>
    </lineage>
</organism>
<proteinExistence type="predicted"/>